<gene>
    <name evidence="13" type="ORF">GCM10009665_24390</name>
</gene>
<comment type="similarity">
    <text evidence="2">Belongs to the VKOR family.</text>
</comment>
<dbReference type="Proteomes" id="UP001500037">
    <property type="component" value="Unassembled WGS sequence"/>
</dbReference>
<keyword evidence="3 11" id="KW-0812">Transmembrane</keyword>
<feature type="transmembrane region" description="Helical" evidence="11">
    <location>
        <begin position="92"/>
        <end position="110"/>
    </location>
</feature>
<keyword evidence="5 11" id="KW-1133">Transmembrane helix</keyword>
<dbReference type="CDD" id="cd12922">
    <property type="entry name" value="VKOR_5"/>
    <property type="match status" value="1"/>
</dbReference>
<dbReference type="PANTHER" id="PTHR34573">
    <property type="entry name" value="VKC DOMAIN-CONTAINING PROTEIN"/>
    <property type="match status" value="1"/>
</dbReference>
<evidence type="ECO:0000313" key="13">
    <source>
        <dbReference type="EMBL" id="GAA1233201.1"/>
    </source>
</evidence>
<evidence type="ECO:0000256" key="4">
    <source>
        <dbReference type="ARBA" id="ARBA00022719"/>
    </source>
</evidence>
<comment type="caution">
    <text evidence="13">The sequence shown here is derived from an EMBL/GenBank/DDBJ whole genome shotgun (WGS) entry which is preliminary data.</text>
</comment>
<evidence type="ECO:0000256" key="8">
    <source>
        <dbReference type="ARBA" id="ARBA00023157"/>
    </source>
</evidence>
<dbReference type="InterPro" id="IPR012932">
    <property type="entry name" value="VKOR"/>
</dbReference>
<evidence type="ECO:0000256" key="1">
    <source>
        <dbReference type="ARBA" id="ARBA00004141"/>
    </source>
</evidence>
<evidence type="ECO:0000256" key="3">
    <source>
        <dbReference type="ARBA" id="ARBA00022692"/>
    </source>
</evidence>
<protein>
    <submittedName>
        <fullName evidence="13">Vitamin K epoxide reductase family protein</fullName>
    </submittedName>
</protein>
<dbReference type="EMBL" id="BAAALF010000032">
    <property type="protein sequence ID" value="GAA1233201.1"/>
    <property type="molecule type" value="Genomic_DNA"/>
</dbReference>
<dbReference type="Pfam" id="PF07884">
    <property type="entry name" value="VKOR"/>
    <property type="match status" value="1"/>
</dbReference>
<organism evidence="13 14">
    <name type="scientific">Kitasatospora nipponensis</name>
    <dbReference type="NCBI Taxonomy" id="258049"/>
    <lineage>
        <taxon>Bacteria</taxon>
        <taxon>Bacillati</taxon>
        <taxon>Actinomycetota</taxon>
        <taxon>Actinomycetes</taxon>
        <taxon>Kitasatosporales</taxon>
        <taxon>Streptomycetaceae</taxon>
        <taxon>Kitasatospora</taxon>
    </lineage>
</organism>
<proteinExistence type="inferred from homology"/>
<accession>A0ABN1W5A2</accession>
<evidence type="ECO:0000313" key="14">
    <source>
        <dbReference type="Proteomes" id="UP001500037"/>
    </source>
</evidence>
<dbReference type="RefSeq" id="WP_344441412.1">
    <property type="nucleotide sequence ID" value="NZ_BAAALF010000032.1"/>
</dbReference>
<dbReference type="SMART" id="SM00756">
    <property type="entry name" value="VKc"/>
    <property type="match status" value="1"/>
</dbReference>
<evidence type="ECO:0000256" key="11">
    <source>
        <dbReference type="SAM" id="Phobius"/>
    </source>
</evidence>
<name>A0ABN1W5A2_9ACTN</name>
<evidence type="ECO:0000256" key="10">
    <source>
        <dbReference type="SAM" id="MobiDB-lite"/>
    </source>
</evidence>
<comment type="subcellular location">
    <subcellularLocation>
        <location evidence="1">Membrane</location>
        <topology evidence="1">Multi-pass membrane protein</topology>
    </subcellularLocation>
</comment>
<keyword evidence="9" id="KW-0676">Redox-active center</keyword>
<evidence type="ECO:0000256" key="2">
    <source>
        <dbReference type="ARBA" id="ARBA00006214"/>
    </source>
</evidence>
<feature type="domain" description="Vitamin K epoxide reductase" evidence="12">
    <location>
        <begin position="28"/>
        <end position="169"/>
    </location>
</feature>
<sequence length="219" mass="23971">MTAAVARPADGDRDRDPVPAGQPAGAGRRGLIWLLAVAGALGLAASSVLTFDKLRLLANPDYVPSCNINPIISCGSVMRTEQAALLGFPNSLLGLVGFTVVLATALGLAAGARYHRWYWLGLQAGSLLGVVLVHWLIGQSLYTIGALCPYCMVVWASTIALFWYTTLHNLRTGVIPVGDRLRPVVRELNRYHWAVPVLWYAVIALLVLNRFWYYWQTLL</sequence>
<reference evidence="13 14" key="1">
    <citation type="journal article" date="2019" name="Int. J. Syst. Evol. Microbiol.">
        <title>The Global Catalogue of Microorganisms (GCM) 10K type strain sequencing project: providing services to taxonomists for standard genome sequencing and annotation.</title>
        <authorList>
            <consortium name="The Broad Institute Genomics Platform"/>
            <consortium name="The Broad Institute Genome Sequencing Center for Infectious Disease"/>
            <person name="Wu L."/>
            <person name="Ma J."/>
        </authorList>
    </citation>
    <scope>NUCLEOTIDE SEQUENCE [LARGE SCALE GENOMIC DNA]</scope>
    <source>
        <strain evidence="13 14">JCM 13004</strain>
    </source>
</reference>
<keyword evidence="6" id="KW-0560">Oxidoreductase</keyword>
<keyword evidence="14" id="KW-1185">Reference proteome</keyword>
<dbReference type="InterPro" id="IPR041714">
    <property type="entry name" value="VKOR_Actinobacteria"/>
</dbReference>
<keyword evidence="8" id="KW-1015">Disulfide bond</keyword>
<evidence type="ECO:0000256" key="9">
    <source>
        <dbReference type="ARBA" id="ARBA00023284"/>
    </source>
</evidence>
<feature type="transmembrane region" description="Helical" evidence="11">
    <location>
        <begin position="117"/>
        <end position="137"/>
    </location>
</feature>
<evidence type="ECO:0000256" key="7">
    <source>
        <dbReference type="ARBA" id="ARBA00023136"/>
    </source>
</evidence>
<feature type="region of interest" description="Disordered" evidence="10">
    <location>
        <begin position="1"/>
        <end position="24"/>
    </location>
</feature>
<feature type="transmembrane region" description="Helical" evidence="11">
    <location>
        <begin position="143"/>
        <end position="164"/>
    </location>
</feature>
<keyword evidence="7 11" id="KW-0472">Membrane</keyword>
<dbReference type="InterPro" id="IPR038354">
    <property type="entry name" value="VKOR_sf"/>
</dbReference>
<evidence type="ECO:0000256" key="5">
    <source>
        <dbReference type="ARBA" id="ARBA00022989"/>
    </source>
</evidence>
<dbReference type="Gene3D" id="1.20.1440.130">
    <property type="entry name" value="VKOR domain"/>
    <property type="match status" value="1"/>
</dbReference>
<evidence type="ECO:0000259" key="12">
    <source>
        <dbReference type="SMART" id="SM00756"/>
    </source>
</evidence>
<feature type="transmembrane region" description="Helical" evidence="11">
    <location>
        <begin position="191"/>
        <end position="215"/>
    </location>
</feature>
<keyword evidence="4" id="KW-0874">Quinone</keyword>
<dbReference type="PANTHER" id="PTHR34573:SF1">
    <property type="entry name" value="VITAMIN K EPOXIDE REDUCTASE DOMAIN-CONTAINING PROTEIN"/>
    <property type="match status" value="1"/>
</dbReference>
<feature type="transmembrane region" description="Helical" evidence="11">
    <location>
        <begin position="31"/>
        <end position="51"/>
    </location>
</feature>
<evidence type="ECO:0000256" key="6">
    <source>
        <dbReference type="ARBA" id="ARBA00023002"/>
    </source>
</evidence>